<dbReference type="RefSeq" id="XP_001736058.1">
    <property type="nucleotide sequence ID" value="XM_001736006.1"/>
</dbReference>
<keyword evidence="9" id="KW-1185">Reference proteome</keyword>
<evidence type="ECO:0000313" key="9">
    <source>
        <dbReference type="Proteomes" id="UP000008076"/>
    </source>
</evidence>
<feature type="transmembrane region" description="Helical" evidence="5">
    <location>
        <begin position="122"/>
        <end position="138"/>
    </location>
</feature>
<feature type="domain" description="RING-type" evidence="7">
    <location>
        <begin position="258"/>
        <end position="296"/>
    </location>
</feature>
<dbReference type="EMBL" id="DS548782">
    <property type="protein sequence ID" value="EDR27713.1"/>
    <property type="molecule type" value="Genomic_DNA"/>
</dbReference>
<gene>
    <name evidence="8" type="ORF">EDI_308980</name>
</gene>
<reference evidence="9" key="1">
    <citation type="submission" date="2007-12" db="EMBL/GenBank/DDBJ databases">
        <title>Annotation of Entamoeba dispar SAW760.</title>
        <authorList>
            <person name="Lorenzi H."/>
            <person name="Inman J."/>
            <person name="Schobel S."/>
            <person name="Amedeo P."/>
            <person name="Caler E."/>
        </authorList>
    </citation>
    <scope>NUCLEOTIDE SEQUENCE [LARGE SCALE GENOMIC DNA]</scope>
    <source>
        <strain evidence="9">ATCC PRA-260 / SAW760</strain>
    </source>
</reference>
<evidence type="ECO:0000256" key="1">
    <source>
        <dbReference type="ARBA" id="ARBA00022723"/>
    </source>
</evidence>
<feature type="transmembrane region" description="Helical" evidence="5">
    <location>
        <begin position="31"/>
        <end position="53"/>
    </location>
</feature>
<keyword evidence="6" id="KW-0732">Signal</keyword>
<dbReference type="GO" id="GO:0008270">
    <property type="term" value="F:zinc ion binding"/>
    <property type="evidence" value="ECO:0007669"/>
    <property type="project" value="UniProtKB-KW"/>
</dbReference>
<keyword evidence="3" id="KW-0862">Zinc</keyword>
<dbReference type="SMART" id="SM00184">
    <property type="entry name" value="RING"/>
    <property type="match status" value="1"/>
</dbReference>
<dbReference type="PROSITE" id="PS50089">
    <property type="entry name" value="ZF_RING_2"/>
    <property type="match status" value="1"/>
</dbReference>
<dbReference type="KEGG" id="edi:EDI_308980"/>
<dbReference type="Gene3D" id="3.30.40.10">
    <property type="entry name" value="Zinc/RING finger domain, C3HC4 (zinc finger)"/>
    <property type="match status" value="1"/>
</dbReference>
<dbReference type="eggNOG" id="ENOG502QS60">
    <property type="taxonomic scope" value="Eukaryota"/>
</dbReference>
<dbReference type="VEuPathDB" id="AmoebaDB:EDI_308980"/>
<keyword evidence="5" id="KW-1133">Transmembrane helix</keyword>
<keyword evidence="5" id="KW-0472">Membrane</keyword>
<feature type="chain" id="PRO_5002749838" description="RING-type domain-containing protein" evidence="6">
    <location>
        <begin position="22"/>
        <end position="319"/>
    </location>
</feature>
<feature type="signal peptide" evidence="6">
    <location>
        <begin position="1"/>
        <end position="21"/>
    </location>
</feature>
<dbReference type="PANTHER" id="PTHR15710">
    <property type="entry name" value="E3 UBIQUITIN-PROTEIN LIGASE PRAJA"/>
    <property type="match status" value="1"/>
</dbReference>
<evidence type="ECO:0000256" key="3">
    <source>
        <dbReference type="ARBA" id="ARBA00022833"/>
    </source>
</evidence>
<dbReference type="CDD" id="cd16448">
    <property type="entry name" value="RING-H2"/>
    <property type="match status" value="1"/>
</dbReference>
<dbReference type="Pfam" id="PF13639">
    <property type="entry name" value="zf-RING_2"/>
    <property type="match status" value="1"/>
</dbReference>
<keyword evidence="5" id="KW-0812">Transmembrane</keyword>
<sequence>MIITLKIICLIVLSTFMMISSEEPISVHFQPSYQMVVFLTGILLLVCRMFFYILPPTTSSEKIAVFNRMRLLWDIAFFSITLESNATERLLVLIVIFTVKFFDGMIYIKTQSTLKNELDKRAITRLVGSIIIALWIIINTLRLNEFVIPAMLWYECMCSCCSIMLSAILLLQQYLFGMSEYKLSLIVTFRNLLLLIIEIFIMLRASIYLTICTDIFVIRSFTSFCLSLKDTFALLRQIPTIISLTRIKETHLDQPELCVICQSVTETGVVLQCHHVFHKNCILNWKTQSSFCPVCHQTMSLASKTNDNDISLQWDVREL</sequence>
<feature type="transmembrane region" description="Helical" evidence="5">
    <location>
        <begin position="183"/>
        <end position="201"/>
    </location>
</feature>
<dbReference type="GeneID" id="5881039"/>
<evidence type="ECO:0000313" key="8">
    <source>
        <dbReference type="EMBL" id="EDR27713.1"/>
    </source>
</evidence>
<dbReference type="GO" id="GO:0016567">
    <property type="term" value="P:protein ubiquitination"/>
    <property type="evidence" value="ECO:0007669"/>
    <property type="project" value="TreeGrafter"/>
</dbReference>
<evidence type="ECO:0000256" key="5">
    <source>
        <dbReference type="SAM" id="Phobius"/>
    </source>
</evidence>
<dbReference type="OrthoDB" id="29542at2759"/>
<dbReference type="GO" id="GO:0005737">
    <property type="term" value="C:cytoplasm"/>
    <property type="evidence" value="ECO:0007669"/>
    <property type="project" value="TreeGrafter"/>
</dbReference>
<dbReference type="SUPFAM" id="SSF57850">
    <property type="entry name" value="RING/U-box"/>
    <property type="match status" value="1"/>
</dbReference>
<accession>B0ECN2</accession>
<feature type="transmembrane region" description="Helical" evidence="5">
    <location>
        <begin position="90"/>
        <end position="110"/>
    </location>
</feature>
<dbReference type="InterPro" id="IPR013083">
    <property type="entry name" value="Znf_RING/FYVE/PHD"/>
</dbReference>
<dbReference type="Proteomes" id="UP000008076">
    <property type="component" value="Unassembled WGS sequence"/>
</dbReference>
<keyword evidence="2 4" id="KW-0863">Zinc-finger</keyword>
<protein>
    <recommendedName>
        <fullName evidence="7">RING-type domain-containing protein</fullName>
    </recommendedName>
</protein>
<dbReference type="InterPro" id="IPR001841">
    <property type="entry name" value="Znf_RING"/>
</dbReference>
<dbReference type="GO" id="GO:0061630">
    <property type="term" value="F:ubiquitin protein ligase activity"/>
    <property type="evidence" value="ECO:0007669"/>
    <property type="project" value="TreeGrafter"/>
</dbReference>
<evidence type="ECO:0000256" key="4">
    <source>
        <dbReference type="PROSITE-ProRule" id="PRU00175"/>
    </source>
</evidence>
<keyword evidence="1" id="KW-0479">Metal-binding</keyword>
<feature type="transmembrane region" description="Helical" evidence="5">
    <location>
        <begin position="150"/>
        <end position="171"/>
    </location>
</feature>
<dbReference type="PANTHER" id="PTHR15710:SF243">
    <property type="entry name" value="E3 UBIQUITIN-PROTEIN LIGASE PRAJA-2 ISOFORM X1"/>
    <property type="match status" value="1"/>
</dbReference>
<proteinExistence type="predicted"/>
<evidence type="ECO:0000259" key="7">
    <source>
        <dbReference type="PROSITE" id="PS50089"/>
    </source>
</evidence>
<evidence type="ECO:0000256" key="2">
    <source>
        <dbReference type="ARBA" id="ARBA00022771"/>
    </source>
</evidence>
<name>B0ECN2_ENTDS</name>
<dbReference type="AlphaFoldDB" id="B0ECN2"/>
<evidence type="ECO:0000256" key="6">
    <source>
        <dbReference type="SAM" id="SignalP"/>
    </source>
</evidence>
<organism evidence="9">
    <name type="scientific">Entamoeba dispar (strain ATCC PRA-260 / SAW760)</name>
    <dbReference type="NCBI Taxonomy" id="370354"/>
    <lineage>
        <taxon>Eukaryota</taxon>
        <taxon>Amoebozoa</taxon>
        <taxon>Evosea</taxon>
        <taxon>Archamoebae</taxon>
        <taxon>Mastigamoebida</taxon>
        <taxon>Entamoebidae</taxon>
        <taxon>Entamoeba</taxon>
    </lineage>
</organism>
<dbReference type="OMA" id="FMMISSE"/>